<dbReference type="GO" id="GO:0051560">
    <property type="term" value="P:mitochondrial calcium ion homeostasis"/>
    <property type="evidence" value="ECO:0007669"/>
    <property type="project" value="UniProtKB-UniRule"/>
</dbReference>
<keyword evidence="1" id="KW-0407">Ion channel</keyword>
<keyword evidence="1" id="KW-0813">Transport</keyword>
<comment type="function">
    <text evidence="1">Mitochondrial inner membrane calcium uniporter that mediates calcium uptake into mitochondria. Mitochondrial calcium homeostasis plays key roles in cellular physiology and regulates cell bioenergetics, cytoplasmic calcium signals and activation of cell death pathways.</text>
</comment>
<evidence type="ECO:0000313" key="3">
    <source>
        <dbReference type="Proteomes" id="UP000045706"/>
    </source>
</evidence>
<dbReference type="Proteomes" id="UP000045706">
    <property type="component" value="Unassembled WGS sequence"/>
</dbReference>
<dbReference type="EMBL" id="CVQI01037142">
    <property type="protein sequence ID" value="CRK47937.1"/>
    <property type="molecule type" value="Genomic_DNA"/>
</dbReference>
<dbReference type="GO" id="GO:0005262">
    <property type="term" value="F:calcium channel activity"/>
    <property type="evidence" value="ECO:0007669"/>
    <property type="project" value="UniProtKB-UniRule"/>
</dbReference>
<keyword evidence="1" id="KW-0109">Calcium transport</keyword>
<evidence type="ECO:0000313" key="2">
    <source>
        <dbReference type="EMBL" id="CRK47937.1"/>
    </source>
</evidence>
<keyword evidence="1" id="KW-0107">Calcium channel</keyword>
<sequence>MGGYMWFLYVSRELSYKAAMKVTLSKRQEALYAARGFNYEKWEGLVDEANALRREIKMVANEYDVDWDEMVDLGGEEVKEVLEEEKEKKKKK</sequence>
<protein>
    <recommendedName>
        <fullName evidence="1">Calcium uniporter protein</fullName>
    </recommendedName>
</protein>
<accession>A0A0G4NN76</accession>
<dbReference type="GO" id="GO:1990246">
    <property type="term" value="C:uniplex complex"/>
    <property type="evidence" value="ECO:0007669"/>
    <property type="project" value="TreeGrafter"/>
</dbReference>
<comment type="subcellular location">
    <subcellularLocation>
        <location evidence="1">Mitochondrion inner membrane</location>
        <topology evidence="1">Multi-pass membrane protein</topology>
    </subcellularLocation>
</comment>
<dbReference type="GO" id="GO:0015292">
    <property type="term" value="F:uniporter activity"/>
    <property type="evidence" value="ECO:0007669"/>
    <property type="project" value="UniProtKB-UniRule"/>
</dbReference>
<dbReference type="PANTHER" id="PTHR13462:SF10">
    <property type="entry name" value="CALCIUM UNIPORTER PROTEIN, MITOCHONDRIAL"/>
    <property type="match status" value="1"/>
</dbReference>
<dbReference type="InterPro" id="IPR039055">
    <property type="entry name" value="MCU_fam"/>
</dbReference>
<feature type="non-terminal residue" evidence="2">
    <location>
        <position position="92"/>
    </location>
</feature>
<keyword evidence="1" id="KW-0999">Mitochondrion inner membrane</keyword>
<keyword evidence="1" id="KW-0496">Mitochondrion</keyword>
<organism evidence="2 3">
    <name type="scientific">Verticillium longisporum</name>
    <name type="common">Verticillium dahliae var. longisporum</name>
    <dbReference type="NCBI Taxonomy" id="100787"/>
    <lineage>
        <taxon>Eukaryota</taxon>
        <taxon>Fungi</taxon>
        <taxon>Dikarya</taxon>
        <taxon>Ascomycota</taxon>
        <taxon>Pezizomycotina</taxon>
        <taxon>Sordariomycetes</taxon>
        <taxon>Hypocreomycetidae</taxon>
        <taxon>Glomerellales</taxon>
        <taxon>Plectosphaerellaceae</taxon>
        <taxon>Verticillium</taxon>
    </lineage>
</organism>
<dbReference type="AlphaFoldDB" id="A0A0G4NN76"/>
<evidence type="ECO:0000256" key="1">
    <source>
        <dbReference type="RuleBase" id="RU367035"/>
    </source>
</evidence>
<keyword evidence="1" id="KW-0472">Membrane</keyword>
<name>A0A0G4NN76_VERLO</name>
<keyword evidence="1" id="KW-0106">Calcium</keyword>
<dbReference type="GO" id="GO:0036444">
    <property type="term" value="P:calcium import into the mitochondrion"/>
    <property type="evidence" value="ECO:0007669"/>
    <property type="project" value="TreeGrafter"/>
</dbReference>
<proteinExistence type="inferred from homology"/>
<gene>
    <name evidence="2" type="ORF">BN1723_020450</name>
</gene>
<keyword evidence="1" id="KW-0406">Ion transport</keyword>
<reference evidence="3" key="1">
    <citation type="submission" date="2015-05" db="EMBL/GenBank/DDBJ databases">
        <authorList>
            <person name="Fogelqvist Johan"/>
        </authorList>
    </citation>
    <scope>NUCLEOTIDE SEQUENCE [LARGE SCALE GENOMIC DNA]</scope>
</reference>
<comment type="similarity">
    <text evidence="1">Belongs to the MCU (TC 1.A.77) family.</text>
</comment>
<dbReference type="PANTHER" id="PTHR13462">
    <property type="entry name" value="CALCIUM UNIPORTER PROTEIN, MITOCHONDRIAL"/>
    <property type="match status" value="1"/>
</dbReference>